<reference evidence="1 2" key="1">
    <citation type="submission" date="2015-08" db="EMBL/GenBank/DDBJ databases">
        <authorList>
            <person name="Babu N.S."/>
            <person name="Beckwith C.J."/>
            <person name="Beseler K.G."/>
            <person name="Brison A."/>
            <person name="Carone J.V."/>
            <person name="Caskin T.P."/>
            <person name="Diamond M."/>
            <person name="Durham M.E."/>
            <person name="Foxe J.M."/>
            <person name="Go M."/>
            <person name="Henderson B.A."/>
            <person name="Jones I.B."/>
            <person name="McGettigan J.A."/>
            <person name="Micheletti S.J."/>
            <person name="Nasrallah M.E."/>
            <person name="Ortiz D."/>
            <person name="Piller C.R."/>
            <person name="Privatt S.R."/>
            <person name="Schneider S.L."/>
            <person name="Sharp S."/>
            <person name="Smith T.C."/>
            <person name="Stanton J.D."/>
            <person name="Ullery H.E."/>
            <person name="Wilson R.J."/>
            <person name="Serrano M.G."/>
            <person name="Buck G."/>
            <person name="Lee V."/>
            <person name="Wang Y."/>
            <person name="Carvalho R."/>
            <person name="Voegtly L."/>
            <person name="Shi R."/>
            <person name="Duckworth R."/>
            <person name="Johnson A."/>
            <person name="Loviza R."/>
            <person name="Walstead R."/>
            <person name="Shah Z."/>
            <person name="Kiflezghi M."/>
            <person name="Wade K."/>
            <person name="Ball S.L."/>
            <person name="Bradley K.W."/>
            <person name="Asai D.J."/>
            <person name="Bowman C.A."/>
            <person name="Russell D.A."/>
            <person name="Pope W.H."/>
            <person name="Jacobs-Sera D."/>
            <person name="Hendrix R.W."/>
            <person name="Hatfull G.F."/>
        </authorList>
    </citation>
    <scope>NUCLEOTIDE SEQUENCE [LARGE SCALE GENOMIC DNA]</scope>
    <source>
        <strain evidence="1 2">DSM 27648</strain>
    </source>
</reference>
<keyword evidence="2" id="KW-1185">Reference proteome</keyword>
<dbReference type="RefSeq" id="WP_146653246.1">
    <property type="nucleotide sequence ID" value="NZ_CP012333.1"/>
</dbReference>
<dbReference type="KEGG" id="llu:AKJ09_08974"/>
<dbReference type="OrthoDB" id="5534223at2"/>
<protein>
    <submittedName>
        <fullName evidence="1">Uncharacterized protein</fullName>
    </submittedName>
</protein>
<dbReference type="EMBL" id="CP012333">
    <property type="protein sequence ID" value="AKV02311.1"/>
    <property type="molecule type" value="Genomic_DNA"/>
</dbReference>
<accession>A0A0K1Q947</accession>
<organism evidence="1 2">
    <name type="scientific">Labilithrix luteola</name>
    <dbReference type="NCBI Taxonomy" id="1391654"/>
    <lineage>
        <taxon>Bacteria</taxon>
        <taxon>Pseudomonadati</taxon>
        <taxon>Myxococcota</taxon>
        <taxon>Polyangia</taxon>
        <taxon>Polyangiales</taxon>
        <taxon>Labilitrichaceae</taxon>
        <taxon>Labilithrix</taxon>
    </lineage>
</organism>
<gene>
    <name evidence="1" type="ORF">AKJ09_08974</name>
</gene>
<dbReference type="AlphaFoldDB" id="A0A0K1Q947"/>
<evidence type="ECO:0000313" key="2">
    <source>
        <dbReference type="Proteomes" id="UP000064967"/>
    </source>
</evidence>
<name>A0A0K1Q947_9BACT</name>
<proteinExistence type="predicted"/>
<evidence type="ECO:0000313" key="1">
    <source>
        <dbReference type="EMBL" id="AKV02311.1"/>
    </source>
</evidence>
<dbReference type="Proteomes" id="UP000064967">
    <property type="component" value="Chromosome"/>
</dbReference>
<sequence>MTLQNTIESLASSFATKIIAALREANLAELAEVAGHEVGNGRVVKVTSVPKGKGGRLPRRSADDLNGMIEQIAGLLAKEVAGLRAEQIRDALGVDKKELPHPIQEGLASGRFAKSGQKRATVYTLGKGKKGKK</sequence>